<evidence type="ECO:0000313" key="1">
    <source>
        <dbReference type="EMBL" id="TEY82447.1"/>
    </source>
</evidence>
<reference evidence="1 2" key="1">
    <citation type="submission" date="2017-11" db="EMBL/GenBank/DDBJ databases">
        <title>Comparative genomics of Botrytis spp.</title>
        <authorList>
            <person name="Valero-Jimenez C.A."/>
            <person name="Tapia P."/>
            <person name="Veloso J."/>
            <person name="Silva-Moreno E."/>
            <person name="Staats M."/>
            <person name="Valdes J.H."/>
            <person name="Van Kan J.A.L."/>
        </authorList>
    </citation>
    <scope>NUCLEOTIDE SEQUENCE [LARGE SCALE GENOMIC DNA]</scope>
    <source>
        <strain evidence="1 2">MUCL2830</strain>
    </source>
</reference>
<protein>
    <submittedName>
        <fullName evidence="1">Uncharacterized protein</fullName>
    </submittedName>
</protein>
<dbReference type="OrthoDB" id="3482004at2759"/>
<comment type="caution">
    <text evidence="1">The sequence shown here is derived from an EMBL/GenBank/DDBJ whole genome shotgun (WGS) entry which is preliminary data.</text>
</comment>
<accession>A0A4Y8DDH8</accession>
<organism evidence="1 2">
    <name type="scientific">Botryotinia calthae</name>
    <dbReference type="NCBI Taxonomy" id="38488"/>
    <lineage>
        <taxon>Eukaryota</taxon>
        <taxon>Fungi</taxon>
        <taxon>Dikarya</taxon>
        <taxon>Ascomycota</taxon>
        <taxon>Pezizomycotina</taxon>
        <taxon>Leotiomycetes</taxon>
        <taxon>Helotiales</taxon>
        <taxon>Sclerotiniaceae</taxon>
        <taxon>Botryotinia</taxon>
    </lineage>
</organism>
<dbReference type="AlphaFoldDB" id="A0A4Y8DDH8"/>
<proteinExistence type="predicted"/>
<dbReference type="EMBL" id="PHWZ01000029">
    <property type="protein sequence ID" value="TEY82447.1"/>
    <property type="molecule type" value="Genomic_DNA"/>
</dbReference>
<dbReference type="Proteomes" id="UP000297299">
    <property type="component" value="Unassembled WGS sequence"/>
</dbReference>
<keyword evidence="2" id="KW-1185">Reference proteome</keyword>
<evidence type="ECO:0000313" key="2">
    <source>
        <dbReference type="Proteomes" id="UP000297299"/>
    </source>
</evidence>
<sequence length="113" mass="12816">MYDVSHSEANLPELQLLPLPPPQWDDGKKKYKGLETGKLKYIIMDEATAKVFFTNQDGPGWQELLMRALVEIRITRTPRIQAPPWGPSVLAIPMPSKRNHMIVMSAFIRSTGN</sequence>
<name>A0A4Y8DDH8_9HELO</name>
<gene>
    <name evidence="1" type="ORF">BOTCAL_0029g00360</name>
</gene>